<evidence type="ECO:0000313" key="2">
    <source>
        <dbReference type="Proteomes" id="UP001501509"/>
    </source>
</evidence>
<dbReference type="InterPro" id="IPR036390">
    <property type="entry name" value="WH_DNA-bd_sf"/>
</dbReference>
<dbReference type="EMBL" id="BAAATD010000005">
    <property type="protein sequence ID" value="GAA2602165.1"/>
    <property type="molecule type" value="Genomic_DNA"/>
</dbReference>
<dbReference type="RefSeq" id="WP_344542917.1">
    <property type="nucleotide sequence ID" value="NZ_BAAATD010000005.1"/>
</dbReference>
<keyword evidence="2" id="KW-1185">Reference proteome</keyword>
<dbReference type="CDD" id="cd05403">
    <property type="entry name" value="NT_KNTase_like"/>
    <property type="match status" value="1"/>
</dbReference>
<accession>A0ABP6C4J3</accession>
<dbReference type="Proteomes" id="UP001501509">
    <property type="component" value="Unassembled WGS sequence"/>
</dbReference>
<evidence type="ECO:0000313" key="1">
    <source>
        <dbReference type="EMBL" id="GAA2602165.1"/>
    </source>
</evidence>
<proteinExistence type="predicted"/>
<name>A0ABP6C4J3_9ACTN</name>
<protein>
    <submittedName>
        <fullName evidence="1">ArsR family transcriptional regulator</fullName>
    </submittedName>
</protein>
<dbReference type="CDD" id="cd00090">
    <property type="entry name" value="HTH_ARSR"/>
    <property type="match status" value="1"/>
</dbReference>
<dbReference type="SUPFAM" id="SSF81301">
    <property type="entry name" value="Nucleotidyltransferase"/>
    <property type="match status" value="1"/>
</dbReference>
<dbReference type="SUPFAM" id="SSF46785">
    <property type="entry name" value="Winged helix' DNA-binding domain"/>
    <property type="match status" value="1"/>
</dbReference>
<reference evidence="2" key="1">
    <citation type="journal article" date="2019" name="Int. J. Syst. Evol. Microbiol.">
        <title>The Global Catalogue of Microorganisms (GCM) 10K type strain sequencing project: providing services to taxonomists for standard genome sequencing and annotation.</title>
        <authorList>
            <consortium name="The Broad Institute Genomics Platform"/>
            <consortium name="The Broad Institute Genome Sequencing Center for Infectious Disease"/>
            <person name="Wu L."/>
            <person name="Ma J."/>
        </authorList>
    </citation>
    <scope>NUCLEOTIDE SEQUENCE [LARGE SCALE GENOMIC DNA]</scope>
    <source>
        <strain evidence="2">JCM 6833</strain>
    </source>
</reference>
<organism evidence="1 2">
    <name type="scientific">Actinomadura fulvescens</name>
    <dbReference type="NCBI Taxonomy" id="46160"/>
    <lineage>
        <taxon>Bacteria</taxon>
        <taxon>Bacillati</taxon>
        <taxon>Actinomycetota</taxon>
        <taxon>Actinomycetes</taxon>
        <taxon>Streptosporangiales</taxon>
        <taxon>Thermomonosporaceae</taxon>
        <taxon>Actinomadura</taxon>
    </lineage>
</organism>
<dbReference type="InterPro" id="IPR036388">
    <property type="entry name" value="WH-like_DNA-bd_sf"/>
</dbReference>
<dbReference type="InterPro" id="IPR011991">
    <property type="entry name" value="ArsR-like_HTH"/>
</dbReference>
<gene>
    <name evidence="1" type="ORF">GCM10010411_39950</name>
</gene>
<dbReference type="InterPro" id="IPR043519">
    <property type="entry name" value="NT_sf"/>
</dbReference>
<sequence length="198" mass="21185">MRSDAPPLLPIFRSRHQADLLTVLFFHPEQDFTLAELSRRLGVSMSTLHGEVGRLLDAELITARQVGRSRLLRANTGHRVADALALLLTLTFGPQVAVGDAFGGVAGVRAVLIFGSWARRYGGEAGPAPNDVDVLVLGDDVDRDGVYEAAEAAQDRLGLPVNPVVRPAGRWLTDSDPLVQQVKASPFVVAYGDLPADG</sequence>
<comment type="caution">
    <text evidence="1">The sequence shown here is derived from an EMBL/GenBank/DDBJ whole genome shotgun (WGS) entry which is preliminary data.</text>
</comment>
<dbReference type="Gene3D" id="1.10.10.10">
    <property type="entry name" value="Winged helix-like DNA-binding domain superfamily/Winged helix DNA-binding domain"/>
    <property type="match status" value="1"/>
</dbReference>